<dbReference type="InterPro" id="IPR019432">
    <property type="entry name" value="Acyltransferase_MbtK/IucB-like"/>
</dbReference>
<dbReference type="PANTHER" id="PTHR34384">
    <property type="entry name" value="L-2,3-DIAMINOPROPANOATE--CITRATE LIGASE"/>
    <property type="match status" value="1"/>
</dbReference>
<dbReference type="Pfam" id="PF13523">
    <property type="entry name" value="Acetyltransf_8"/>
    <property type="match status" value="1"/>
</dbReference>
<dbReference type="Gene3D" id="3.40.630.30">
    <property type="match status" value="1"/>
</dbReference>
<dbReference type="Pfam" id="PF06276">
    <property type="entry name" value="FhuF"/>
    <property type="match status" value="1"/>
</dbReference>
<dbReference type="InterPro" id="IPR037455">
    <property type="entry name" value="LucA/IucC-like"/>
</dbReference>
<comment type="caution">
    <text evidence="4">The sequence shown here is derived from an EMBL/GenBank/DDBJ whole genome shotgun (WGS) entry which is preliminary data.</text>
</comment>
<evidence type="ECO:0000313" key="4">
    <source>
        <dbReference type="EMBL" id="RCS69942.1"/>
    </source>
</evidence>
<dbReference type="InterPro" id="IPR016181">
    <property type="entry name" value="Acyl_CoA_acyltransferase"/>
</dbReference>
<dbReference type="GeneID" id="303189387"/>
<dbReference type="GO" id="GO:0019290">
    <property type="term" value="P:siderophore biosynthetic process"/>
    <property type="evidence" value="ECO:0007669"/>
    <property type="project" value="InterPro"/>
</dbReference>
<protein>
    <submittedName>
        <fullName evidence="4">GNAT family N-acetyltransferase</fullName>
    </submittedName>
</protein>
<evidence type="ECO:0000259" key="3">
    <source>
        <dbReference type="SMART" id="SM01006"/>
    </source>
</evidence>
<sequence length="945" mass="109491">MQPDKSLLQHHPLSLQSFFNSFSMETDACTVKHNTLFVPLDSSQLALPLHFHSELGRHRYQGDIFHSDATQDKWQNSATLIDFPTAIQRVVEHYFPYLSADCHDRFFNRVGESDRYINTVNQAWLTKQSDNHLGFITSEQSLIGGHSMHPAPKSCEPLSQIDQQTYLPEHANNFAIEWFAVNPDHVASQSIYHDVFTTMKQLLTDSLAIDSLTIDSKKNTKGLRATPNAIEQGWLALPMHPLQAKAWRESKEALDLQDQVIDCHLSTQGWTATSSSRAIYHPKLNWMLKVSLPVKLTNSLRLLTEKEAKRGIQFSQLLDSDTGKEMQQRMPTTEFLQEPLWCSIKNRQGECLDLPLVCLRENVFFDAQHGEASINKSANIHLLATVNQSISHEFTHTMATNQTVGFSQNKDSNKESNQIGAWVKQYAEQQNIEIVDAANQWLSNFLDNVIAPLCIARSDYGIILLAHQQNILLEIKEYLPVGMKYRDCQGIALTDIALKRFSALFTDKKPEYFVSSDTVNPYLAYYLIGNTLLNTITAIAASLEIKESLLWKVCQHKFSSLRNAHPKDASFYDYLLDSPTLHWKRNFLCFLSDFNEATLPDPSQIYCSIKNPFYDEEKTERVHKPLSSDRYVCIELDNIIEEDQQSHLHFNLFEYGKKQAEFDLVHRDENTYFDANIDDILLWWSALEHAFYRFKTEHVTSATWPDFVQELIDKDGKISRSTFLQKAPIWHLQQAETDNTMHTAANGISHPTRPKKPVGQVFQRYCYHLKRTLTFRVIDIERDLAIFNQWHNHPIIHPVWELEGSLSMHREYLEKLDQDPHQFAVIGEFDGVPFGYFEVYWTPEDRLGPYYDHQAFDRGIHILVGNFDYRGGTFFDAWGKSIFHYCFVSEPQTMRLFGEPNAKNHRVVKITERIGMQKQFEFDFLHKRAALLQCDRERFFQHIIF</sequence>
<gene>
    <name evidence="4" type="ORF">CIK83_10680</name>
</gene>
<reference evidence="4 5" key="1">
    <citation type="journal article" date="2017" name="Elife">
        <title>Extensive horizontal gene transfer in cheese-associated bacteria.</title>
        <authorList>
            <person name="Bonham K.S."/>
            <person name="Wolfe B.E."/>
            <person name="Dutton R.J."/>
        </authorList>
    </citation>
    <scope>NUCLEOTIDE SEQUENCE [LARGE SCALE GENOMIC DNA]</scope>
    <source>
        <strain evidence="4 5">JB196</strain>
    </source>
</reference>
<dbReference type="InterPro" id="IPR007310">
    <property type="entry name" value="Aerobactin_biosyn_IucA/IucC_N"/>
</dbReference>
<organism evidence="4 5">
    <name type="scientific">Vibrio casei</name>
    <dbReference type="NCBI Taxonomy" id="673372"/>
    <lineage>
        <taxon>Bacteria</taxon>
        <taxon>Pseudomonadati</taxon>
        <taxon>Pseudomonadota</taxon>
        <taxon>Gammaproteobacteria</taxon>
        <taxon>Vibrionales</taxon>
        <taxon>Vibrionaceae</taxon>
        <taxon>Vibrio</taxon>
    </lineage>
</organism>
<keyword evidence="5" id="KW-1185">Reference proteome</keyword>
<keyword evidence="4" id="KW-0808">Transferase</keyword>
<dbReference type="AlphaFoldDB" id="A0A368LGR5"/>
<evidence type="ECO:0000256" key="1">
    <source>
        <dbReference type="ARBA" id="ARBA00004924"/>
    </source>
</evidence>
<dbReference type="Proteomes" id="UP000252479">
    <property type="component" value="Unassembled WGS sequence"/>
</dbReference>
<evidence type="ECO:0000313" key="5">
    <source>
        <dbReference type="Proteomes" id="UP000252479"/>
    </source>
</evidence>
<proteinExistence type="inferred from homology"/>
<accession>A0A368LGR5</accession>
<dbReference type="EMBL" id="QPGL01000002">
    <property type="protein sequence ID" value="RCS69942.1"/>
    <property type="molecule type" value="Genomic_DNA"/>
</dbReference>
<dbReference type="SUPFAM" id="SSF55729">
    <property type="entry name" value="Acyl-CoA N-acyltransferases (Nat)"/>
    <property type="match status" value="1"/>
</dbReference>
<dbReference type="Pfam" id="PF04183">
    <property type="entry name" value="IucA_IucC"/>
    <property type="match status" value="1"/>
</dbReference>
<dbReference type="Gene3D" id="1.10.510.40">
    <property type="match status" value="1"/>
</dbReference>
<dbReference type="GO" id="GO:0016881">
    <property type="term" value="F:acid-amino acid ligase activity"/>
    <property type="evidence" value="ECO:0007669"/>
    <property type="project" value="UniProtKB-ARBA"/>
</dbReference>
<comment type="pathway">
    <text evidence="1">Siderophore biosynthesis.</text>
</comment>
<comment type="similarity">
    <text evidence="2">Belongs to the IucA/IucC family.</text>
</comment>
<dbReference type="GO" id="GO:0016746">
    <property type="term" value="F:acyltransferase activity"/>
    <property type="evidence" value="ECO:0007669"/>
    <property type="project" value="InterPro"/>
</dbReference>
<dbReference type="SMART" id="SM01006">
    <property type="entry name" value="AlcB"/>
    <property type="match status" value="1"/>
</dbReference>
<dbReference type="PANTHER" id="PTHR34384:SF5">
    <property type="entry name" value="L-2,3-DIAMINOPROPANOATE--CITRATE LIGASE"/>
    <property type="match status" value="1"/>
</dbReference>
<name>A0A368LGR5_9VIBR</name>
<feature type="domain" description="Acyltransferase MbtK/IucB-like conserved" evidence="3">
    <location>
        <begin position="776"/>
        <end position="823"/>
    </location>
</feature>
<evidence type="ECO:0000256" key="2">
    <source>
        <dbReference type="ARBA" id="ARBA00007832"/>
    </source>
</evidence>
<dbReference type="RefSeq" id="WP_086960314.1">
    <property type="nucleotide sequence ID" value="NZ_FUKS01000025.1"/>
</dbReference>
<dbReference type="InterPro" id="IPR022770">
    <property type="entry name" value="IucA/IucC-like_C"/>
</dbReference>